<comment type="caution">
    <text evidence="1">The sequence shown here is derived from an EMBL/GenBank/DDBJ whole genome shotgun (WGS) entry which is preliminary data.</text>
</comment>
<evidence type="ECO:0000313" key="2">
    <source>
        <dbReference type="Proteomes" id="UP000481861"/>
    </source>
</evidence>
<dbReference type="Proteomes" id="UP000481861">
    <property type="component" value="Unassembled WGS sequence"/>
</dbReference>
<dbReference type="AlphaFoldDB" id="A0A7C8IGC6"/>
<name>A0A7C8IGC6_9PLEO</name>
<evidence type="ECO:0000313" key="1">
    <source>
        <dbReference type="EMBL" id="KAF2873530.1"/>
    </source>
</evidence>
<proteinExistence type="predicted"/>
<dbReference type="EMBL" id="JAADJZ010000007">
    <property type="protein sequence ID" value="KAF2873530.1"/>
    <property type="molecule type" value="Genomic_DNA"/>
</dbReference>
<accession>A0A7C8IGC6</accession>
<protein>
    <submittedName>
        <fullName evidence="1">Uncharacterized protein</fullName>
    </submittedName>
</protein>
<gene>
    <name evidence="1" type="ORF">BDV95DRAFT_567210</name>
</gene>
<dbReference type="OrthoDB" id="3789687at2759"/>
<organism evidence="1 2">
    <name type="scientific">Massariosphaeria phaeospora</name>
    <dbReference type="NCBI Taxonomy" id="100035"/>
    <lineage>
        <taxon>Eukaryota</taxon>
        <taxon>Fungi</taxon>
        <taxon>Dikarya</taxon>
        <taxon>Ascomycota</taxon>
        <taxon>Pezizomycotina</taxon>
        <taxon>Dothideomycetes</taxon>
        <taxon>Pleosporomycetidae</taxon>
        <taxon>Pleosporales</taxon>
        <taxon>Pleosporales incertae sedis</taxon>
        <taxon>Massariosphaeria</taxon>
    </lineage>
</organism>
<reference evidence="1 2" key="1">
    <citation type="submission" date="2020-01" db="EMBL/GenBank/DDBJ databases">
        <authorList>
            <consortium name="DOE Joint Genome Institute"/>
            <person name="Haridas S."/>
            <person name="Albert R."/>
            <person name="Binder M."/>
            <person name="Bloem J."/>
            <person name="Labutti K."/>
            <person name="Salamov A."/>
            <person name="Andreopoulos B."/>
            <person name="Baker S.E."/>
            <person name="Barry K."/>
            <person name="Bills G."/>
            <person name="Bluhm B.H."/>
            <person name="Cannon C."/>
            <person name="Castanera R."/>
            <person name="Culley D.E."/>
            <person name="Daum C."/>
            <person name="Ezra D."/>
            <person name="Gonzalez J.B."/>
            <person name="Henrissat B."/>
            <person name="Kuo A."/>
            <person name="Liang C."/>
            <person name="Lipzen A."/>
            <person name="Lutzoni F."/>
            <person name="Magnuson J."/>
            <person name="Mondo S."/>
            <person name="Nolan M."/>
            <person name="Ohm R."/>
            <person name="Pangilinan J."/>
            <person name="Park H.-J.H."/>
            <person name="Ramirez L."/>
            <person name="Alfaro M."/>
            <person name="Sun H."/>
            <person name="Tritt A."/>
            <person name="Yoshinaga Y."/>
            <person name="Zwiers L.-H.L."/>
            <person name="Turgeon B.G."/>
            <person name="Goodwin S.B."/>
            <person name="Spatafora J.W."/>
            <person name="Crous P.W."/>
            <person name="Grigoriev I.V."/>
        </authorList>
    </citation>
    <scope>NUCLEOTIDE SEQUENCE [LARGE SCALE GENOMIC DNA]</scope>
    <source>
        <strain evidence="1 2">CBS 611.86</strain>
    </source>
</reference>
<sequence length="100" mass="11316">MRAATIYCRKFLDPFQLPTGQSYPYKISQIPCEEDTSLCDFYGNLRNDRDNGNVPAGYTFMDYDKCMEFMPTIFTACGGNGGWVNTDYGTVFAECIQVKS</sequence>
<keyword evidence="2" id="KW-1185">Reference proteome</keyword>